<keyword evidence="3" id="KW-1185">Reference proteome</keyword>
<dbReference type="SFLD" id="SFLDG00358">
    <property type="entry name" value="Main_(cytGST)"/>
    <property type="match status" value="1"/>
</dbReference>
<dbReference type="PANTHER" id="PTHR44051:SF8">
    <property type="entry name" value="GLUTATHIONE S-TRANSFERASE GSTA"/>
    <property type="match status" value="1"/>
</dbReference>
<evidence type="ECO:0000313" key="2">
    <source>
        <dbReference type="EMBL" id="QYD73605.1"/>
    </source>
</evidence>
<name>A0ABX8UX74_9BURK</name>
<dbReference type="Proteomes" id="UP000826462">
    <property type="component" value="Chromosome 2"/>
</dbReference>
<evidence type="ECO:0000259" key="1">
    <source>
        <dbReference type="PROSITE" id="PS50404"/>
    </source>
</evidence>
<proteinExistence type="predicted"/>
<feature type="domain" description="GST N-terminal" evidence="1">
    <location>
        <begin position="4"/>
        <end position="89"/>
    </location>
</feature>
<dbReference type="InterPro" id="IPR036249">
    <property type="entry name" value="Thioredoxin-like_sf"/>
</dbReference>
<dbReference type="Pfam" id="PF02798">
    <property type="entry name" value="GST_N"/>
    <property type="match status" value="1"/>
</dbReference>
<dbReference type="SFLD" id="SFLDS00019">
    <property type="entry name" value="Glutathione_Transferase_(cytos"/>
    <property type="match status" value="1"/>
</dbReference>
<reference evidence="2 3" key="1">
    <citation type="submission" date="2021-07" db="EMBL/GenBank/DDBJ databases">
        <title>Paraburkholderia edwinii protects Aspergillus sp. from phenazines by acting as a toxin sponge.</title>
        <authorList>
            <person name="Dahlstrom K.M."/>
            <person name="Newman D.K."/>
        </authorList>
    </citation>
    <scope>NUCLEOTIDE SEQUENCE [LARGE SCALE GENOMIC DNA]</scope>
    <source>
        <strain evidence="2 3">Pe01</strain>
    </source>
</reference>
<evidence type="ECO:0000313" key="3">
    <source>
        <dbReference type="Proteomes" id="UP000826462"/>
    </source>
</evidence>
<dbReference type="PANTHER" id="PTHR44051">
    <property type="entry name" value="GLUTATHIONE S-TRANSFERASE-RELATED"/>
    <property type="match status" value="1"/>
</dbReference>
<dbReference type="RefSeq" id="WP_219803460.1">
    <property type="nucleotide sequence ID" value="NZ_CP080096.1"/>
</dbReference>
<dbReference type="InterPro" id="IPR004045">
    <property type="entry name" value="Glutathione_S-Trfase_N"/>
</dbReference>
<sequence length="233" mass="26778">MQIKRLKLYHSPALRSTRVKWLLHEILGDDFDVESIDAYSDLYTPEFRKLNPNHALPVLEITLENNETVVMIESGAMLVMLADLFPASRLAPLARPFSKERADYLQMLHFLCTSMDMMLWQLRIHEHVLPASERDDRTIRRYRRKIAEEVEPQLAKRLRETPYICGAAFTAADCVMGYNLMWSRGAGLCTAPVFTDYLARMAARPAYVSAFADRHLFVRTVPEDAPVKVQFTG</sequence>
<dbReference type="InterPro" id="IPR036282">
    <property type="entry name" value="Glutathione-S-Trfase_C_sf"/>
</dbReference>
<dbReference type="EMBL" id="CP080096">
    <property type="protein sequence ID" value="QYD73605.1"/>
    <property type="molecule type" value="Genomic_DNA"/>
</dbReference>
<gene>
    <name evidence="2" type="ORF">KZJ38_28770</name>
</gene>
<dbReference type="SUPFAM" id="SSF52833">
    <property type="entry name" value="Thioredoxin-like"/>
    <property type="match status" value="1"/>
</dbReference>
<dbReference type="InterPro" id="IPR040079">
    <property type="entry name" value="Glutathione_S-Trfase"/>
</dbReference>
<dbReference type="PROSITE" id="PS50404">
    <property type="entry name" value="GST_NTER"/>
    <property type="match status" value="1"/>
</dbReference>
<dbReference type="Gene3D" id="3.40.30.10">
    <property type="entry name" value="Glutaredoxin"/>
    <property type="match status" value="1"/>
</dbReference>
<dbReference type="SUPFAM" id="SSF47616">
    <property type="entry name" value="GST C-terminal domain-like"/>
    <property type="match status" value="1"/>
</dbReference>
<accession>A0ABX8UX74</accession>
<dbReference type="Gene3D" id="1.20.1050.10">
    <property type="match status" value="1"/>
</dbReference>
<protein>
    <submittedName>
        <fullName evidence="2">Glutathione S-transferase family protein</fullName>
    </submittedName>
</protein>
<organism evidence="2 3">
    <name type="scientific">Paraburkholderia edwinii</name>
    <dbReference type="NCBI Taxonomy" id="2861782"/>
    <lineage>
        <taxon>Bacteria</taxon>
        <taxon>Pseudomonadati</taxon>
        <taxon>Pseudomonadota</taxon>
        <taxon>Betaproteobacteria</taxon>
        <taxon>Burkholderiales</taxon>
        <taxon>Burkholderiaceae</taxon>
        <taxon>Paraburkholderia</taxon>
    </lineage>
</organism>